<dbReference type="InterPro" id="IPR007055">
    <property type="entry name" value="BON_dom"/>
</dbReference>
<dbReference type="Gene3D" id="3.30.1340.30">
    <property type="match status" value="1"/>
</dbReference>
<feature type="domain" description="BON" evidence="2">
    <location>
        <begin position="105"/>
        <end position="173"/>
    </location>
</feature>
<evidence type="ECO:0000256" key="1">
    <source>
        <dbReference type="SAM" id="MobiDB-lite"/>
    </source>
</evidence>
<keyword evidence="4" id="KW-1185">Reference proteome</keyword>
<reference evidence="3 4" key="1">
    <citation type="submission" date="2018-03" db="EMBL/GenBank/DDBJ databases">
        <title>Genome sequencing of Melaminivora sp.</title>
        <authorList>
            <person name="Kim S.-J."/>
            <person name="Heo J."/>
            <person name="Ahn J.-H."/>
            <person name="Kwon S.-W."/>
        </authorList>
    </citation>
    <scope>NUCLEOTIDE SEQUENCE [LARGE SCALE GENOMIC DNA]</scope>
    <source>
        <strain evidence="3 4">SC2-9</strain>
    </source>
</reference>
<dbReference type="EMBL" id="CP027667">
    <property type="protein sequence ID" value="AVO50895.1"/>
    <property type="molecule type" value="Genomic_DNA"/>
</dbReference>
<dbReference type="AlphaFoldDB" id="A0A2R3QGK4"/>
<gene>
    <name evidence="3" type="ORF">C6568_01470</name>
</gene>
<feature type="compositionally biased region" description="Basic and acidic residues" evidence="1">
    <location>
        <begin position="76"/>
        <end position="89"/>
    </location>
</feature>
<name>A0A2R3QGK4_9BURK</name>
<feature type="region of interest" description="Disordered" evidence="1">
    <location>
        <begin position="51"/>
        <end position="89"/>
    </location>
</feature>
<dbReference type="PANTHER" id="PTHR34606">
    <property type="entry name" value="BON DOMAIN-CONTAINING PROTEIN"/>
    <property type="match status" value="1"/>
</dbReference>
<organism evidence="3 4">
    <name type="scientific">Melaminivora suipulveris</name>
    <dbReference type="NCBI Taxonomy" id="2109913"/>
    <lineage>
        <taxon>Bacteria</taxon>
        <taxon>Pseudomonadati</taxon>
        <taxon>Pseudomonadota</taxon>
        <taxon>Betaproteobacteria</taxon>
        <taxon>Burkholderiales</taxon>
        <taxon>Comamonadaceae</taxon>
        <taxon>Melaminivora</taxon>
    </lineage>
</organism>
<feature type="compositionally biased region" description="Basic and acidic residues" evidence="1">
    <location>
        <begin position="51"/>
        <end position="68"/>
    </location>
</feature>
<evidence type="ECO:0000313" key="3">
    <source>
        <dbReference type="EMBL" id="AVO50895.1"/>
    </source>
</evidence>
<dbReference type="Proteomes" id="UP000237925">
    <property type="component" value="Chromosome"/>
</dbReference>
<dbReference type="PANTHER" id="PTHR34606:SF15">
    <property type="entry name" value="BON DOMAIN-CONTAINING PROTEIN"/>
    <property type="match status" value="1"/>
</dbReference>
<proteinExistence type="predicted"/>
<accession>A0A2R3QGK4</accession>
<sequence length="175" mass="18158">MSLGLAACDRNDNRTAGQKLDSAIAKTEQAAQDAKVRTQEAAHDAKVAVQDAARDARVDADQAAREARATSAEVGQDARERAHVVGENVRADTQEVKANAKAAVEDAGITARVNAGLAKDPDLSALRIDVDTHAGVVTLTGPVKNAQARERATQIAQGVGGVHQVINNLNITPGA</sequence>
<dbReference type="Pfam" id="PF04972">
    <property type="entry name" value="BON"/>
    <property type="match status" value="1"/>
</dbReference>
<evidence type="ECO:0000313" key="4">
    <source>
        <dbReference type="Proteomes" id="UP000237925"/>
    </source>
</evidence>
<dbReference type="OrthoDB" id="8564061at2"/>
<dbReference type="SMART" id="SM00749">
    <property type="entry name" value="BON"/>
    <property type="match status" value="1"/>
</dbReference>
<dbReference type="InterPro" id="IPR014004">
    <property type="entry name" value="Transpt-assoc_nodulatn_dom_bac"/>
</dbReference>
<dbReference type="InterPro" id="IPR051686">
    <property type="entry name" value="Lipoprotein_DolP"/>
</dbReference>
<dbReference type="PROSITE" id="PS50914">
    <property type="entry name" value="BON"/>
    <property type="match status" value="1"/>
</dbReference>
<evidence type="ECO:0000259" key="2">
    <source>
        <dbReference type="PROSITE" id="PS50914"/>
    </source>
</evidence>
<protein>
    <submittedName>
        <fullName evidence="3">Transporter</fullName>
    </submittedName>
</protein>
<dbReference type="KEGG" id="mela:C6568_01470"/>